<protein>
    <recommendedName>
        <fullName evidence="2 6">GTPase Era</fullName>
    </recommendedName>
</protein>
<dbReference type="InterPro" id="IPR005225">
    <property type="entry name" value="Small_GTP-bd"/>
</dbReference>
<dbReference type="InterPro" id="IPR009019">
    <property type="entry name" value="KH_sf_prok-type"/>
</dbReference>
<evidence type="ECO:0000313" key="10">
    <source>
        <dbReference type="Proteomes" id="UP000178486"/>
    </source>
</evidence>
<comment type="subunit">
    <text evidence="6">Monomer.</text>
</comment>
<dbReference type="PANTHER" id="PTHR42698:SF1">
    <property type="entry name" value="GTPASE ERA, MITOCHONDRIAL"/>
    <property type="match status" value="1"/>
</dbReference>
<feature type="domain" description="G" evidence="7">
    <location>
        <begin position="6"/>
        <end position="108"/>
    </location>
</feature>
<dbReference type="Proteomes" id="UP000178486">
    <property type="component" value="Unassembled WGS sequence"/>
</dbReference>
<dbReference type="InterPro" id="IPR027417">
    <property type="entry name" value="P-loop_NTPase"/>
</dbReference>
<dbReference type="InterPro" id="IPR006073">
    <property type="entry name" value="GTP-bd"/>
</dbReference>
<comment type="subcellular location">
    <subcellularLocation>
        <location evidence="6">Cytoplasm</location>
    </subcellularLocation>
    <subcellularLocation>
        <location evidence="6">Cell membrane</location>
        <topology evidence="6">Peripheral membrane protein</topology>
    </subcellularLocation>
</comment>
<dbReference type="GO" id="GO:0005525">
    <property type="term" value="F:GTP binding"/>
    <property type="evidence" value="ECO:0007669"/>
    <property type="project" value="UniProtKB-UniRule"/>
</dbReference>
<feature type="binding site" evidence="6">
    <location>
        <begin position="57"/>
        <end position="61"/>
    </location>
    <ligand>
        <name>GTP</name>
        <dbReference type="ChEBI" id="CHEBI:37565"/>
    </ligand>
</feature>
<reference evidence="9 10" key="1">
    <citation type="journal article" date="2016" name="Nat. Commun.">
        <title>Thousands of microbial genomes shed light on interconnected biogeochemical processes in an aquifer system.</title>
        <authorList>
            <person name="Anantharaman K."/>
            <person name="Brown C.T."/>
            <person name="Hug L.A."/>
            <person name="Sharon I."/>
            <person name="Castelle C.J."/>
            <person name="Probst A.J."/>
            <person name="Thomas B.C."/>
            <person name="Singh A."/>
            <person name="Wilkins M.J."/>
            <person name="Karaoz U."/>
            <person name="Brodie E.L."/>
            <person name="Williams K.H."/>
            <person name="Hubbard S.S."/>
            <person name="Banfield J.F."/>
        </authorList>
    </citation>
    <scope>NUCLEOTIDE SEQUENCE [LARGE SCALE GENOMIC DNA]</scope>
</reference>
<evidence type="ECO:0000256" key="3">
    <source>
        <dbReference type="ARBA" id="ARBA00022741"/>
    </source>
</evidence>
<keyword evidence="6" id="KW-0690">Ribosome biogenesis</keyword>
<dbReference type="GO" id="GO:0000028">
    <property type="term" value="P:ribosomal small subunit assembly"/>
    <property type="evidence" value="ECO:0007669"/>
    <property type="project" value="TreeGrafter"/>
</dbReference>
<dbReference type="HAMAP" id="MF_00367">
    <property type="entry name" value="GTPase_Era"/>
    <property type="match status" value="1"/>
</dbReference>
<keyword evidence="6" id="KW-0699">rRNA-binding</keyword>
<evidence type="ECO:0000256" key="6">
    <source>
        <dbReference type="HAMAP-Rule" id="MF_00367"/>
    </source>
</evidence>
<dbReference type="SUPFAM" id="SSF54814">
    <property type="entry name" value="Prokaryotic type KH domain (KH-domain type II)"/>
    <property type="match status" value="1"/>
</dbReference>
<sequence>MKAGIVALIGRPNAGKSTLLNTLLQQKVTITSPKPNTTRFPIEAVYEDTQGQIIFIDTPGLTNDVLSEKPHVVAYLIDHTRRRGSEENQTLGIVRKFGDIPKVLALNKIDVEKPSFRSQYKFLEEEFDDHLEVSGLTGKHLKSFIDVLFKHLPEGEKLVDTDQMITPLLNMDSKTFIAELVREKVFLSTGQEVPYRVGVKTLEVTERNNGSMYIRAVITTDNDRHKQMIIGSGAKKIKQIGSMARKELELATGKKIYLELTVQSSED</sequence>
<feature type="binding site" evidence="6">
    <location>
        <begin position="107"/>
        <end position="110"/>
    </location>
    <ligand>
        <name>GTP</name>
        <dbReference type="ChEBI" id="CHEBI:37565"/>
    </ligand>
</feature>
<dbReference type="InterPro" id="IPR015946">
    <property type="entry name" value="KH_dom-like_a/b"/>
</dbReference>
<evidence type="ECO:0000256" key="2">
    <source>
        <dbReference type="ARBA" id="ARBA00020484"/>
    </source>
</evidence>
<dbReference type="GO" id="GO:0043024">
    <property type="term" value="F:ribosomal small subunit binding"/>
    <property type="evidence" value="ECO:0007669"/>
    <property type="project" value="TreeGrafter"/>
</dbReference>
<dbReference type="Pfam" id="PF01926">
    <property type="entry name" value="MMR_HSR1"/>
    <property type="match status" value="1"/>
</dbReference>
<dbReference type="SUPFAM" id="SSF52540">
    <property type="entry name" value="P-loop containing nucleoside triphosphate hydrolases"/>
    <property type="match status" value="1"/>
</dbReference>
<proteinExistence type="inferred from homology"/>
<dbReference type="GO" id="GO:0003924">
    <property type="term" value="F:GTPase activity"/>
    <property type="evidence" value="ECO:0007669"/>
    <property type="project" value="UniProtKB-UniRule"/>
</dbReference>
<keyword evidence="4 6" id="KW-0694">RNA-binding</keyword>
<dbReference type="InterPro" id="IPR030388">
    <property type="entry name" value="G_ERA_dom"/>
</dbReference>
<comment type="similarity">
    <text evidence="1 6">Belongs to the TRAFAC class TrmE-Era-EngA-EngB-Septin-like GTPase superfamily. Era GTPase family.</text>
</comment>
<evidence type="ECO:0000259" key="7">
    <source>
        <dbReference type="Pfam" id="PF01926"/>
    </source>
</evidence>
<dbReference type="PRINTS" id="PR00326">
    <property type="entry name" value="GTP1OBG"/>
</dbReference>
<dbReference type="GO" id="GO:0070181">
    <property type="term" value="F:small ribosomal subunit rRNA binding"/>
    <property type="evidence" value="ECO:0007669"/>
    <property type="project" value="UniProtKB-UniRule"/>
</dbReference>
<keyword evidence="6" id="KW-0472">Membrane</keyword>
<evidence type="ECO:0000259" key="8">
    <source>
        <dbReference type="Pfam" id="PF07650"/>
    </source>
</evidence>
<feature type="binding site" evidence="6">
    <location>
        <begin position="10"/>
        <end position="17"/>
    </location>
    <ligand>
        <name>GTP</name>
        <dbReference type="ChEBI" id="CHEBI:37565"/>
    </ligand>
</feature>
<dbReference type="GO" id="GO:0005829">
    <property type="term" value="C:cytosol"/>
    <property type="evidence" value="ECO:0007669"/>
    <property type="project" value="TreeGrafter"/>
</dbReference>
<dbReference type="Gene3D" id="3.40.50.300">
    <property type="entry name" value="P-loop containing nucleotide triphosphate hydrolases"/>
    <property type="match status" value="1"/>
</dbReference>
<evidence type="ECO:0000256" key="1">
    <source>
        <dbReference type="ARBA" id="ARBA00007921"/>
    </source>
</evidence>
<dbReference type="CDD" id="cd04163">
    <property type="entry name" value="Era"/>
    <property type="match status" value="1"/>
</dbReference>
<feature type="domain" description="KH type-2" evidence="8">
    <location>
        <begin position="193"/>
        <end position="260"/>
    </location>
</feature>
<dbReference type="InterPro" id="IPR005662">
    <property type="entry name" value="GTPase_Era-like"/>
</dbReference>
<dbReference type="CDD" id="cd22534">
    <property type="entry name" value="KH-II_Era"/>
    <property type="match status" value="1"/>
</dbReference>
<dbReference type="EMBL" id="MGAU01000003">
    <property type="protein sequence ID" value="OGK55665.1"/>
    <property type="molecule type" value="Genomic_DNA"/>
</dbReference>
<comment type="caution">
    <text evidence="9">The sequence shown here is derived from an EMBL/GenBank/DDBJ whole genome shotgun (WGS) entry which is preliminary data.</text>
</comment>
<accession>A0A1F7JJ73</accession>
<dbReference type="InterPro" id="IPR004044">
    <property type="entry name" value="KH_dom_type_2"/>
</dbReference>
<evidence type="ECO:0000313" key="9">
    <source>
        <dbReference type="EMBL" id="OGK55665.1"/>
    </source>
</evidence>
<name>A0A1F7JJ73_9BACT</name>
<keyword evidence="6" id="KW-1003">Cell membrane</keyword>
<dbReference type="PANTHER" id="PTHR42698">
    <property type="entry name" value="GTPASE ERA"/>
    <property type="match status" value="1"/>
</dbReference>
<gene>
    <name evidence="6" type="primary">era</name>
    <name evidence="9" type="ORF">A3B56_02485</name>
</gene>
<dbReference type="Gene3D" id="3.30.300.20">
    <property type="match status" value="1"/>
</dbReference>
<dbReference type="Pfam" id="PF07650">
    <property type="entry name" value="KH_2"/>
    <property type="match status" value="1"/>
</dbReference>
<keyword evidence="6" id="KW-0963">Cytoplasm</keyword>
<keyword evidence="3 6" id="KW-0547">Nucleotide-binding</keyword>
<dbReference type="NCBIfam" id="TIGR00231">
    <property type="entry name" value="small_GTP"/>
    <property type="match status" value="1"/>
</dbReference>
<dbReference type="NCBIfam" id="TIGR00436">
    <property type="entry name" value="era"/>
    <property type="match status" value="1"/>
</dbReference>
<evidence type="ECO:0000256" key="5">
    <source>
        <dbReference type="ARBA" id="ARBA00023134"/>
    </source>
</evidence>
<dbReference type="AlphaFoldDB" id="A0A1F7JJ73"/>
<comment type="function">
    <text evidence="6">An essential GTPase that binds both GDP and GTP, with rapid nucleotide exchange. Plays a role in 16S rRNA processing and 30S ribosomal subunit biogenesis and possibly also in cell cycle regulation and energy metabolism.</text>
</comment>
<keyword evidence="5 6" id="KW-0342">GTP-binding</keyword>
<evidence type="ECO:0000256" key="4">
    <source>
        <dbReference type="ARBA" id="ARBA00022884"/>
    </source>
</evidence>
<dbReference type="GO" id="GO:0005886">
    <property type="term" value="C:plasma membrane"/>
    <property type="evidence" value="ECO:0007669"/>
    <property type="project" value="UniProtKB-SubCell"/>
</dbReference>
<organism evidence="9 10">
    <name type="scientific">Candidatus Roizmanbacteria bacterium RIFCSPLOWO2_01_FULL_45_11</name>
    <dbReference type="NCBI Taxonomy" id="1802070"/>
    <lineage>
        <taxon>Bacteria</taxon>
        <taxon>Candidatus Roizmaniibacteriota</taxon>
    </lineage>
</organism>